<dbReference type="GO" id="GO:0009117">
    <property type="term" value="P:nucleotide metabolic process"/>
    <property type="evidence" value="ECO:0007669"/>
    <property type="project" value="UniProtKB-KW"/>
</dbReference>
<evidence type="ECO:0000313" key="6">
    <source>
        <dbReference type="Proteomes" id="UP000199452"/>
    </source>
</evidence>
<dbReference type="Proteomes" id="UP000199452">
    <property type="component" value="Unassembled WGS sequence"/>
</dbReference>
<dbReference type="EMBL" id="FMYP01000001">
    <property type="protein sequence ID" value="SDB82026.1"/>
    <property type="molecule type" value="Genomic_DNA"/>
</dbReference>
<dbReference type="SUPFAM" id="SSF52972">
    <property type="entry name" value="ITPase-like"/>
    <property type="match status" value="1"/>
</dbReference>
<dbReference type="OrthoDB" id="9807767at2"/>
<comment type="similarity">
    <text evidence="4">Belongs to the Maf family. YhdE subfamily.</text>
</comment>
<dbReference type="NCBIfam" id="TIGR00172">
    <property type="entry name" value="maf"/>
    <property type="match status" value="1"/>
</dbReference>
<proteinExistence type="inferred from homology"/>
<dbReference type="PIRSF" id="PIRSF006305">
    <property type="entry name" value="Maf"/>
    <property type="match status" value="1"/>
</dbReference>
<organism evidence="5 6">
    <name type="scientific">Williamwhitmania taraxaci</name>
    <dbReference type="NCBI Taxonomy" id="1640674"/>
    <lineage>
        <taxon>Bacteria</taxon>
        <taxon>Pseudomonadati</taxon>
        <taxon>Bacteroidota</taxon>
        <taxon>Bacteroidia</taxon>
        <taxon>Bacteroidales</taxon>
        <taxon>Williamwhitmaniaceae</taxon>
        <taxon>Williamwhitmania</taxon>
    </lineage>
</organism>
<dbReference type="AlphaFoldDB" id="A0A1G6GLJ1"/>
<name>A0A1G6GLJ1_9BACT</name>
<evidence type="ECO:0000256" key="2">
    <source>
        <dbReference type="ARBA" id="ARBA00022801"/>
    </source>
</evidence>
<dbReference type="EC" id="3.6.1.9" evidence="4"/>
<feature type="site" description="Important for substrate specificity" evidence="4">
    <location>
        <position position="161"/>
    </location>
</feature>
<dbReference type="PANTHER" id="PTHR43213">
    <property type="entry name" value="BIFUNCTIONAL DTTP/UTP PYROPHOSPHATASE/METHYLTRANSFERASE PROTEIN-RELATED"/>
    <property type="match status" value="1"/>
</dbReference>
<evidence type="ECO:0000256" key="3">
    <source>
        <dbReference type="ARBA" id="ARBA00023080"/>
    </source>
</evidence>
<keyword evidence="6" id="KW-1185">Reference proteome</keyword>
<reference evidence="5 6" key="1">
    <citation type="submission" date="2016-09" db="EMBL/GenBank/DDBJ databases">
        <authorList>
            <person name="Capua I."/>
            <person name="De Benedictis P."/>
            <person name="Joannis T."/>
            <person name="Lombin L.H."/>
            <person name="Cattoli G."/>
        </authorList>
    </citation>
    <scope>NUCLEOTIDE SEQUENCE [LARGE SCALE GENOMIC DNA]</scope>
    <source>
        <strain evidence="5 6">A7P-90m</strain>
    </source>
</reference>
<feature type="active site" description="Proton acceptor" evidence="4">
    <location>
        <position position="78"/>
    </location>
</feature>
<evidence type="ECO:0000256" key="4">
    <source>
        <dbReference type="HAMAP-Rule" id="MF_00528"/>
    </source>
</evidence>
<feature type="site" description="Important for substrate specificity" evidence="4">
    <location>
        <position position="79"/>
    </location>
</feature>
<evidence type="ECO:0000256" key="1">
    <source>
        <dbReference type="ARBA" id="ARBA00001968"/>
    </source>
</evidence>
<dbReference type="PANTHER" id="PTHR43213:SF5">
    <property type="entry name" value="BIFUNCTIONAL DTTP_UTP PYROPHOSPHATASE_METHYLTRANSFERASE PROTEIN-RELATED"/>
    <property type="match status" value="1"/>
</dbReference>
<feature type="site" description="Important for substrate specificity" evidence="4">
    <location>
        <position position="19"/>
    </location>
</feature>
<sequence length="201" mass="22780">MLKEILKPYTLLLASASPRRQMLLAELDLFFTVPPLIEVEEDYPIDSPIKEVAGYLAQKKAQAYLTLLTPRDILITSDTVVICDNKLLGKPSSLQNAKEMLSMLSGKEHVVITAVSLVNKDRMHVFSVDTKVRFRDLTQEEIEYYVEKFRPLDKAGAYGIQEWIGYAGVESIEGSYFNVMGLPVQRLYVELEAFVKSLNSR</sequence>
<dbReference type="GO" id="GO:0036218">
    <property type="term" value="F:dTTP diphosphatase activity"/>
    <property type="evidence" value="ECO:0007669"/>
    <property type="project" value="RHEA"/>
</dbReference>
<comment type="cofactor">
    <cofactor evidence="1 4">
        <name>a divalent metal cation</name>
        <dbReference type="ChEBI" id="CHEBI:60240"/>
    </cofactor>
</comment>
<dbReference type="InterPro" id="IPR003697">
    <property type="entry name" value="Maf-like"/>
</dbReference>
<dbReference type="Pfam" id="PF02545">
    <property type="entry name" value="Maf"/>
    <property type="match status" value="1"/>
</dbReference>
<keyword evidence="3 4" id="KW-0546">Nucleotide metabolism</keyword>
<dbReference type="CDD" id="cd00555">
    <property type="entry name" value="Maf"/>
    <property type="match status" value="1"/>
</dbReference>
<comment type="catalytic activity">
    <reaction evidence="4">
        <text>UTP + H2O = UMP + diphosphate + H(+)</text>
        <dbReference type="Rhea" id="RHEA:29395"/>
        <dbReference type="ChEBI" id="CHEBI:15377"/>
        <dbReference type="ChEBI" id="CHEBI:15378"/>
        <dbReference type="ChEBI" id="CHEBI:33019"/>
        <dbReference type="ChEBI" id="CHEBI:46398"/>
        <dbReference type="ChEBI" id="CHEBI:57865"/>
        <dbReference type="EC" id="3.6.1.9"/>
    </reaction>
</comment>
<comment type="caution">
    <text evidence="4">Lacks conserved residue(s) required for the propagation of feature annotation.</text>
</comment>
<dbReference type="GO" id="GO:0036221">
    <property type="term" value="F:UTP diphosphatase activity"/>
    <property type="evidence" value="ECO:0007669"/>
    <property type="project" value="RHEA"/>
</dbReference>
<keyword evidence="2 4" id="KW-0378">Hydrolase</keyword>
<evidence type="ECO:0000313" key="5">
    <source>
        <dbReference type="EMBL" id="SDB82026.1"/>
    </source>
</evidence>
<comment type="function">
    <text evidence="4">Nucleoside triphosphate pyrophosphatase that hydrolyzes dTTP and UTP. May have a dual role in cell division arrest and in preventing the incorporation of modified nucleotides into cellular nucleic acids.</text>
</comment>
<dbReference type="InterPro" id="IPR029001">
    <property type="entry name" value="ITPase-like_fam"/>
</dbReference>
<comment type="subcellular location">
    <subcellularLocation>
        <location evidence="4">Cytoplasm</location>
    </subcellularLocation>
</comment>
<protein>
    <recommendedName>
        <fullName evidence="4">dTTP/UTP pyrophosphatase</fullName>
        <shortName evidence="4">dTTPase/UTPase</shortName>
        <ecNumber evidence="4">3.6.1.9</ecNumber>
    </recommendedName>
    <alternativeName>
        <fullName evidence="4">Nucleoside triphosphate pyrophosphatase</fullName>
    </alternativeName>
    <alternativeName>
        <fullName evidence="4">Nucleotide pyrophosphatase</fullName>
        <shortName evidence="4">Nucleotide PPase</shortName>
    </alternativeName>
</protein>
<dbReference type="STRING" id="1640674.SAMN05216323_1001146"/>
<comment type="catalytic activity">
    <reaction evidence="4">
        <text>dTTP + H2O = dTMP + diphosphate + H(+)</text>
        <dbReference type="Rhea" id="RHEA:28534"/>
        <dbReference type="ChEBI" id="CHEBI:15377"/>
        <dbReference type="ChEBI" id="CHEBI:15378"/>
        <dbReference type="ChEBI" id="CHEBI:33019"/>
        <dbReference type="ChEBI" id="CHEBI:37568"/>
        <dbReference type="ChEBI" id="CHEBI:63528"/>
        <dbReference type="EC" id="3.6.1.9"/>
    </reaction>
</comment>
<dbReference type="RefSeq" id="WP_092434220.1">
    <property type="nucleotide sequence ID" value="NZ_FMYP01000001.1"/>
</dbReference>
<gene>
    <name evidence="5" type="ORF">SAMN05216323_1001146</name>
</gene>
<dbReference type="HAMAP" id="MF_00528">
    <property type="entry name" value="Maf"/>
    <property type="match status" value="1"/>
</dbReference>
<accession>A0A1G6GLJ1</accession>
<keyword evidence="4" id="KW-0963">Cytoplasm</keyword>
<dbReference type="GO" id="GO:0005737">
    <property type="term" value="C:cytoplasm"/>
    <property type="evidence" value="ECO:0007669"/>
    <property type="project" value="UniProtKB-SubCell"/>
</dbReference>
<dbReference type="Gene3D" id="3.90.950.10">
    <property type="match status" value="1"/>
</dbReference>